<evidence type="ECO:0000313" key="2">
    <source>
        <dbReference type="EMBL" id="MCM2531449.1"/>
    </source>
</evidence>
<evidence type="ECO:0000256" key="1">
    <source>
        <dbReference type="SAM" id="Phobius"/>
    </source>
</evidence>
<organism evidence="2 3">
    <name type="scientific">Neobacillus pocheonensis</name>
    <dbReference type="NCBI Taxonomy" id="363869"/>
    <lineage>
        <taxon>Bacteria</taxon>
        <taxon>Bacillati</taxon>
        <taxon>Bacillota</taxon>
        <taxon>Bacilli</taxon>
        <taxon>Bacillales</taxon>
        <taxon>Bacillaceae</taxon>
        <taxon>Neobacillus</taxon>
    </lineage>
</organism>
<dbReference type="Pfam" id="PF06961">
    <property type="entry name" value="DUF1294"/>
    <property type="match status" value="1"/>
</dbReference>
<feature type="transmembrane region" description="Helical" evidence="1">
    <location>
        <begin position="6"/>
        <end position="22"/>
    </location>
</feature>
<proteinExistence type="predicted"/>
<reference evidence="2 3" key="1">
    <citation type="submission" date="2022-06" db="EMBL/GenBank/DDBJ databases">
        <authorList>
            <person name="Jeon C.O."/>
        </authorList>
    </citation>
    <scope>NUCLEOTIDE SEQUENCE [LARGE SCALE GENOMIC DNA]</scope>
    <source>
        <strain evidence="2 3">KCTC 13943</strain>
    </source>
</reference>
<dbReference type="Proteomes" id="UP001523262">
    <property type="component" value="Unassembled WGS sequence"/>
</dbReference>
<keyword evidence="1" id="KW-0812">Transmembrane</keyword>
<gene>
    <name evidence="2" type="ORF">NDK43_02330</name>
</gene>
<evidence type="ECO:0000313" key="3">
    <source>
        <dbReference type="Proteomes" id="UP001523262"/>
    </source>
</evidence>
<sequence length="92" mass="10618">MDGKTVLIVAYLFMNIVGLYIMGEDKSRAKKHQYRISENTLWLVALFGGSVGTTIGMQVFRHKTKHLTFKIGFPFLALAEFILFIYFLFLLH</sequence>
<keyword evidence="1" id="KW-1133">Transmembrane helix</keyword>
<protein>
    <submittedName>
        <fullName evidence="2">DUF1294 domain-containing protein</fullName>
    </submittedName>
</protein>
<accession>A0ABT0W529</accession>
<keyword evidence="1" id="KW-0472">Membrane</keyword>
<name>A0ABT0W529_9BACI</name>
<keyword evidence="3" id="KW-1185">Reference proteome</keyword>
<comment type="caution">
    <text evidence="2">The sequence shown here is derived from an EMBL/GenBank/DDBJ whole genome shotgun (WGS) entry which is preliminary data.</text>
</comment>
<feature type="transmembrane region" description="Helical" evidence="1">
    <location>
        <begin position="72"/>
        <end position="91"/>
    </location>
</feature>
<feature type="transmembrane region" description="Helical" evidence="1">
    <location>
        <begin position="42"/>
        <end position="60"/>
    </location>
</feature>
<dbReference type="EMBL" id="JAMQCR010000001">
    <property type="protein sequence ID" value="MCM2531449.1"/>
    <property type="molecule type" value="Genomic_DNA"/>
</dbReference>
<dbReference type="InterPro" id="IPR010718">
    <property type="entry name" value="DUF1294"/>
</dbReference>